<sequence>MTDLNGLMVEGAAESALIKILLDNDLLKFSSDDLISNSSGNLYQDFLGDRKFVNTFLSRDFGDIPIHMHIVCDNPNRDSKKIMKLSNAVTDITYYVTREEIESIQLRADPNWLPRFEKYKRKKGTDKKPSNFFIHELKISKIKKYDYVYKLWKDKPEALVDALQSVKREMQHKDLLKSKGSNYKYLADLLRD</sequence>
<dbReference type="GeneID" id="69057397"/>
<name>A0A6P1E2F3_LENHI</name>
<dbReference type="RefSeq" id="WP_003552266.1">
    <property type="nucleotide sequence ID" value="NZ_CABKOL010000106.1"/>
</dbReference>
<dbReference type="AlphaFoldDB" id="A0A6P1E2F3"/>
<evidence type="ECO:0000313" key="2">
    <source>
        <dbReference type="Proteomes" id="UP000465035"/>
    </source>
</evidence>
<protein>
    <submittedName>
        <fullName evidence="1">Uncharacterized protein</fullName>
    </submittedName>
</protein>
<organism evidence="1 2">
    <name type="scientific">Lentilactobacillus hilgardii</name>
    <name type="common">Lactobacillus hilgardii</name>
    <dbReference type="NCBI Taxonomy" id="1588"/>
    <lineage>
        <taxon>Bacteria</taxon>
        <taxon>Bacillati</taxon>
        <taxon>Bacillota</taxon>
        <taxon>Bacilli</taxon>
        <taxon>Lactobacillales</taxon>
        <taxon>Lactobacillaceae</taxon>
        <taxon>Lentilactobacillus</taxon>
    </lineage>
</organism>
<evidence type="ECO:0000313" key="1">
    <source>
        <dbReference type="EMBL" id="QHB51327.1"/>
    </source>
</evidence>
<dbReference type="EMBL" id="CP047121">
    <property type="protein sequence ID" value="QHB51327.1"/>
    <property type="molecule type" value="Genomic_DNA"/>
</dbReference>
<gene>
    <name evidence="1" type="ORF">GQR93_03370</name>
</gene>
<accession>A0A6P1E2F3</accession>
<dbReference type="Proteomes" id="UP000465035">
    <property type="component" value="Chromosome"/>
</dbReference>
<proteinExistence type="predicted"/>
<reference evidence="1 2" key="1">
    <citation type="submission" date="2019-12" db="EMBL/GenBank/DDBJ databases">
        <title>Lactobacillus hilgardii FLUB.</title>
        <authorList>
            <person name="Gustaw K."/>
        </authorList>
    </citation>
    <scope>NUCLEOTIDE SEQUENCE [LARGE SCALE GENOMIC DNA]</scope>
    <source>
        <strain evidence="1 2">FLUB</strain>
    </source>
</reference>